<evidence type="ECO:0000256" key="1">
    <source>
        <dbReference type="SAM" id="Phobius"/>
    </source>
</evidence>
<evidence type="ECO:0000313" key="3">
    <source>
        <dbReference type="Proteomes" id="UP000202922"/>
    </source>
</evidence>
<dbReference type="EMBL" id="FXYE01000001">
    <property type="protein sequence ID" value="SMX34828.1"/>
    <property type="molecule type" value="Genomic_DNA"/>
</dbReference>
<keyword evidence="1" id="KW-0812">Transmembrane</keyword>
<keyword evidence="3" id="KW-1185">Reference proteome</keyword>
<accession>A0A238JVX3</accession>
<sequence>MAITTEILRSYRAPRAVLRRQLAGGAREDRALIYLFAACLIIFISTLPRLAREAHLAPEIPLDARVGGAMLGWIFIVPLAMYGLAALSHLIAKLFGGQGGWYGARLALFWALLAASPVWLFHGMVAGFIGQGAALTAVSAVLAVAFFYIWLSGLREAESVAENESTSKGS</sequence>
<keyword evidence="1" id="KW-1133">Transmembrane helix</keyword>
<feature type="transmembrane region" description="Helical" evidence="1">
    <location>
        <begin position="31"/>
        <end position="51"/>
    </location>
</feature>
<evidence type="ECO:0000313" key="2">
    <source>
        <dbReference type="EMBL" id="SMX34828.1"/>
    </source>
</evidence>
<dbReference type="AlphaFoldDB" id="A0A238JVX3"/>
<gene>
    <name evidence="2" type="ORF">COL8621_01509</name>
</gene>
<feature type="transmembrane region" description="Helical" evidence="1">
    <location>
        <begin position="104"/>
        <end position="122"/>
    </location>
</feature>
<protein>
    <submittedName>
        <fullName evidence="2">Yip1 domain protein</fullName>
    </submittedName>
</protein>
<name>A0A238JVX3_9RHOB</name>
<keyword evidence="1" id="KW-0472">Membrane</keyword>
<feature type="transmembrane region" description="Helical" evidence="1">
    <location>
        <begin position="128"/>
        <end position="151"/>
    </location>
</feature>
<dbReference type="OrthoDB" id="7771437at2"/>
<feature type="transmembrane region" description="Helical" evidence="1">
    <location>
        <begin position="71"/>
        <end position="92"/>
    </location>
</feature>
<reference evidence="3" key="1">
    <citation type="submission" date="2017-05" db="EMBL/GenBank/DDBJ databases">
        <authorList>
            <person name="Rodrigo-Torres L."/>
            <person name="Arahal R. D."/>
            <person name="Lucena T."/>
        </authorList>
    </citation>
    <scope>NUCLEOTIDE SEQUENCE [LARGE SCALE GENOMIC DNA]</scope>
    <source>
        <strain evidence="3">CECT 8621</strain>
    </source>
</reference>
<dbReference type="Proteomes" id="UP000202922">
    <property type="component" value="Unassembled WGS sequence"/>
</dbReference>
<dbReference type="RefSeq" id="WP_093966610.1">
    <property type="nucleotide sequence ID" value="NZ_FXYE01000001.1"/>
</dbReference>
<organism evidence="2 3">
    <name type="scientific">Actibacterium lipolyticum</name>
    <dbReference type="NCBI Taxonomy" id="1524263"/>
    <lineage>
        <taxon>Bacteria</taxon>
        <taxon>Pseudomonadati</taxon>
        <taxon>Pseudomonadota</taxon>
        <taxon>Alphaproteobacteria</taxon>
        <taxon>Rhodobacterales</taxon>
        <taxon>Roseobacteraceae</taxon>
        <taxon>Actibacterium</taxon>
    </lineage>
</organism>
<proteinExistence type="predicted"/>